<dbReference type="PANTHER" id="PTHR11999:SF165">
    <property type="entry name" value="DECARBOXYLASE, PUTATIVE (AFU_ORTHOLOGUE AFUA_2G04980)-RELATED"/>
    <property type="match status" value="1"/>
</dbReference>
<evidence type="ECO:0000256" key="6">
    <source>
        <dbReference type="RuleBase" id="RU000382"/>
    </source>
</evidence>
<evidence type="ECO:0000256" key="7">
    <source>
        <dbReference type="SAM" id="MobiDB-lite"/>
    </source>
</evidence>
<feature type="compositionally biased region" description="Low complexity" evidence="7">
    <location>
        <begin position="26"/>
        <end position="39"/>
    </location>
</feature>
<comment type="similarity">
    <text evidence="2 6">Belongs to the group II decarboxylase family.</text>
</comment>
<dbReference type="GO" id="GO:0019752">
    <property type="term" value="P:carboxylic acid metabolic process"/>
    <property type="evidence" value="ECO:0007669"/>
    <property type="project" value="InterPro"/>
</dbReference>
<organism evidence="8 9">
    <name type="scientific">Purpureocillium takamizusanense</name>
    <dbReference type="NCBI Taxonomy" id="2060973"/>
    <lineage>
        <taxon>Eukaryota</taxon>
        <taxon>Fungi</taxon>
        <taxon>Dikarya</taxon>
        <taxon>Ascomycota</taxon>
        <taxon>Pezizomycotina</taxon>
        <taxon>Sordariomycetes</taxon>
        <taxon>Hypocreomycetidae</taxon>
        <taxon>Hypocreales</taxon>
        <taxon>Ophiocordycipitaceae</taxon>
        <taxon>Purpureocillium</taxon>
    </lineage>
</organism>
<gene>
    <name evidence="8" type="ORF">JDV02_006688</name>
</gene>
<evidence type="ECO:0000313" key="8">
    <source>
        <dbReference type="EMBL" id="UNI20618.1"/>
    </source>
</evidence>
<feature type="modified residue" description="N6-(pyridoxal phosphate)lysine" evidence="5">
    <location>
        <position position="355"/>
    </location>
</feature>
<dbReference type="GO" id="GO:0016831">
    <property type="term" value="F:carboxy-lyase activity"/>
    <property type="evidence" value="ECO:0007669"/>
    <property type="project" value="InterPro"/>
</dbReference>
<dbReference type="Gene3D" id="3.90.1150.10">
    <property type="entry name" value="Aspartate Aminotransferase, domain 1"/>
    <property type="match status" value="1"/>
</dbReference>
<dbReference type="GO" id="GO:0005737">
    <property type="term" value="C:cytoplasm"/>
    <property type="evidence" value="ECO:0007669"/>
    <property type="project" value="TreeGrafter"/>
</dbReference>
<dbReference type="GeneID" id="72068637"/>
<comment type="cofactor">
    <cofactor evidence="1 5 6">
        <name>pyridoxal 5'-phosphate</name>
        <dbReference type="ChEBI" id="CHEBI:597326"/>
    </cofactor>
</comment>
<dbReference type="PANTHER" id="PTHR11999">
    <property type="entry name" value="GROUP II PYRIDOXAL-5-PHOSPHATE DECARBOXYLASE"/>
    <property type="match status" value="1"/>
</dbReference>
<evidence type="ECO:0000256" key="1">
    <source>
        <dbReference type="ARBA" id="ARBA00001933"/>
    </source>
</evidence>
<keyword evidence="3 5" id="KW-0663">Pyridoxal phosphate</keyword>
<evidence type="ECO:0008006" key="10">
    <source>
        <dbReference type="Google" id="ProtNLM"/>
    </source>
</evidence>
<keyword evidence="9" id="KW-1185">Reference proteome</keyword>
<dbReference type="InterPro" id="IPR015422">
    <property type="entry name" value="PyrdxlP-dep_Trfase_small"/>
</dbReference>
<dbReference type="InterPro" id="IPR021115">
    <property type="entry name" value="Pyridoxal-P_BS"/>
</dbReference>
<name>A0A9Q8QIV4_9HYPO</name>
<dbReference type="KEGG" id="ptkz:JDV02_006688"/>
<dbReference type="InterPro" id="IPR002129">
    <property type="entry name" value="PyrdxlP-dep_de-COase"/>
</dbReference>
<dbReference type="Pfam" id="PF00282">
    <property type="entry name" value="Pyridoxal_deC"/>
    <property type="match status" value="1"/>
</dbReference>
<sequence>MDAADGILDAAAAERRILLLRQADRSSTTSSSSSAAAAAPSQENPPTLPTPSALRAAEAALAPRADPSWHVGGWSARRLVTHVLDDIVPALTGQAASARYYGFVTGGVLPAAEWADNVVSRCDQNVQVHLPGQTVATAVEDAALGMLAGLLRLEDTPTATTTTTWRGRTFTTGATGSNVLGLACGREAVLQKRLGDDSLAAAGGVGEVGLLAACLRAGVSEVQVLTSAGHSSLSKAASIVGIGRASVKELRRVDGGAQPWRLDLDALEAELRRPGVASIIAVSAGDVNTGGFALAGVGEWRRVRELADKYGSWIHVDGAFGIFARVLGEGDEYAWLKKQLEGIELADSITVDGHKMLNVPYDCGMFYTRSASILQSVFTNPNAAYLSSGSASSIPSPLNIGLENSRRFRALPVYAALLSEGYPGFERIVSNMVQLSRRVAAYLRDSPHYELLPDQGAPLDRVFMIVLFRAKDAALNDVLVERINETRQMYVSGTAWAGQKAVRIAVSNWKVDIERDFKVVAAILDAVAVGDEFDLEKVDAR</sequence>
<dbReference type="InterPro" id="IPR015424">
    <property type="entry name" value="PyrdxlP-dep_Trfase"/>
</dbReference>
<dbReference type="InterPro" id="IPR010977">
    <property type="entry name" value="Aromatic_deC"/>
</dbReference>
<reference evidence="8" key="1">
    <citation type="submission" date="2021-11" db="EMBL/GenBank/DDBJ databases">
        <title>Purpureocillium_takamizusanense_genome.</title>
        <authorList>
            <person name="Nguyen N.-H."/>
        </authorList>
    </citation>
    <scope>NUCLEOTIDE SEQUENCE</scope>
    <source>
        <strain evidence="8">PT3</strain>
    </source>
</reference>
<evidence type="ECO:0000256" key="3">
    <source>
        <dbReference type="ARBA" id="ARBA00022898"/>
    </source>
</evidence>
<dbReference type="Proteomes" id="UP000829364">
    <property type="component" value="Chromosome 6"/>
</dbReference>
<dbReference type="OrthoDB" id="2161780at2759"/>
<dbReference type="Gene3D" id="3.40.640.10">
    <property type="entry name" value="Type I PLP-dependent aspartate aminotransferase-like (Major domain)"/>
    <property type="match status" value="1"/>
</dbReference>
<dbReference type="AlphaFoldDB" id="A0A9Q8QIV4"/>
<keyword evidence="4 6" id="KW-0456">Lyase</keyword>
<dbReference type="PROSITE" id="PS00392">
    <property type="entry name" value="DDC_GAD_HDC_YDC"/>
    <property type="match status" value="1"/>
</dbReference>
<dbReference type="EMBL" id="CP086359">
    <property type="protein sequence ID" value="UNI20618.1"/>
    <property type="molecule type" value="Genomic_DNA"/>
</dbReference>
<protein>
    <recommendedName>
        <fullName evidence="10">Tyrosine decarboxylase</fullName>
    </recommendedName>
</protein>
<dbReference type="GO" id="GO:0030170">
    <property type="term" value="F:pyridoxal phosphate binding"/>
    <property type="evidence" value="ECO:0007669"/>
    <property type="project" value="InterPro"/>
</dbReference>
<proteinExistence type="inferred from homology"/>
<evidence type="ECO:0000313" key="9">
    <source>
        <dbReference type="Proteomes" id="UP000829364"/>
    </source>
</evidence>
<dbReference type="InterPro" id="IPR015421">
    <property type="entry name" value="PyrdxlP-dep_Trfase_major"/>
</dbReference>
<dbReference type="SUPFAM" id="SSF53383">
    <property type="entry name" value="PLP-dependent transferases"/>
    <property type="match status" value="1"/>
</dbReference>
<evidence type="ECO:0000256" key="4">
    <source>
        <dbReference type="ARBA" id="ARBA00023239"/>
    </source>
</evidence>
<feature type="region of interest" description="Disordered" evidence="7">
    <location>
        <begin position="23"/>
        <end position="51"/>
    </location>
</feature>
<evidence type="ECO:0000256" key="2">
    <source>
        <dbReference type="ARBA" id="ARBA00009533"/>
    </source>
</evidence>
<dbReference type="RefSeq" id="XP_047844099.1">
    <property type="nucleotide sequence ID" value="XM_047988107.1"/>
</dbReference>
<evidence type="ECO:0000256" key="5">
    <source>
        <dbReference type="PIRSR" id="PIRSR602129-50"/>
    </source>
</evidence>
<accession>A0A9Q8QIV4</accession>